<keyword evidence="4 5" id="KW-0131">Cell cycle</keyword>
<dbReference type="InterPro" id="IPR005234">
    <property type="entry name" value="ScpB_csome_segregation"/>
</dbReference>
<protein>
    <recommendedName>
        <fullName evidence="5">Segregation and condensation protein B</fullName>
    </recommendedName>
</protein>
<dbReference type="GO" id="GO:0005737">
    <property type="term" value="C:cytoplasm"/>
    <property type="evidence" value="ECO:0007669"/>
    <property type="project" value="UniProtKB-SubCell"/>
</dbReference>
<keyword evidence="3 5" id="KW-0159">Chromosome partition</keyword>
<reference evidence="6" key="2">
    <citation type="journal article" date="2021" name="PeerJ">
        <title>Extensive microbial diversity within the chicken gut microbiome revealed by metagenomics and culture.</title>
        <authorList>
            <person name="Gilroy R."/>
            <person name="Ravi A."/>
            <person name="Getino M."/>
            <person name="Pursley I."/>
            <person name="Horton D.L."/>
            <person name="Alikhan N.F."/>
            <person name="Baker D."/>
            <person name="Gharbi K."/>
            <person name="Hall N."/>
            <person name="Watson M."/>
            <person name="Adriaenssens E.M."/>
            <person name="Foster-Nyarko E."/>
            <person name="Jarju S."/>
            <person name="Secka A."/>
            <person name="Antonio M."/>
            <person name="Oren A."/>
            <person name="Chaudhuri R.R."/>
            <person name="La Ragione R."/>
            <person name="Hildebrand F."/>
            <person name="Pallen M.J."/>
        </authorList>
    </citation>
    <scope>NUCLEOTIDE SEQUENCE</scope>
    <source>
        <strain evidence="6">ChiSxjej2B14-6234</strain>
    </source>
</reference>
<evidence type="ECO:0000256" key="2">
    <source>
        <dbReference type="ARBA" id="ARBA00022618"/>
    </source>
</evidence>
<dbReference type="PANTHER" id="PTHR34298">
    <property type="entry name" value="SEGREGATION AND CONDENSATION PROTEIN B"/>
    <property type="match status" value="1"/>
</dbReference>
<dbReference type="SUPFAM" id="SSF46785">
    <property type="entry name" value="Winged helix' DNA-binding domain"/>
    <property type="match status" value="2"/>
</dbReference>
<dbReference type="AlphaFoldDB" id="A0A9D0ZBR2"/>
<evidence type="ECO:0000256" key="1">
    <source>
        <dbReference type="ARBA" id="ARBA00022490"/>
    </source>
</evidence>
<dbReference type="GO" id="GO:0051301">
    <property type="term" value="P:cell division"/>
    <property type="evidence" value="ECO:0007669"/>
    <property type="project" value="UniProtKB-KW"/>
</dbReference>
<gene>
    <name evidence="5 6" type="primary">scpB</name>
    <name evidence="6" type="ORF">IAB73_09840</name>
</gene>
<dbReference type="Gene3D" id="1.10.10.10">
    <property type="entry name" value="Winged helix-like DNA-binding domain superfamily/Winged helix DNA-binding domain"/>
    <property type="match status" value="2"/>
</dbReference>
<accession>A0A9D0ZBR2</accession>
<evidence type="ECO:0000256" key="5">
    <source>
        <dbReference type="HAMAP-Rule" id="MF_01804"/>
    </source>
</evidence>
<evidence type="ECO:0000313" key="6">
    <source>
        <dbReference type="EMBL" id="HIQ72490.1"/>
    </source>
</evidence>
<evidence type="ECO:0000256" key="3">
    <source>
        <dbReference type="ARBA" id="ARBA00022829"/>
    </source>
</evidence>
<evidence type="ECO:0000256" key="4">
    <source>
        <dbReference type="ARBA" id="ARBA00023306"/>
    </source>
</evidence>
<comment type="caution">
    <text evidence="6">The sequence shown here is derived from an EMBL/GenBank/DDBJ whole genome shotgun (WGS) entry which is preliminary data.</text>
</comment>
<comment type="function">
    <text evidence="5">Participates in chromosomal partition during cell division. May act via the formation of a condensin-like complex containing Smc and ScpA that pull DNA away from mid-cell into both cell halves.</text>
</comment>
<keyword evidence="1 5" id="KW-0963">Cytoplasm</keyword>
<dbReference type="Proteomes" id="UP000886887">
    <property type="component" value="Unassembled WGS sequence"/>
</dbReference>
<dbReference type="EMBL" id="DVFJ01000036">
    <property type="protein sequence ID" value="HIQ72490.1"/>
    <property type="molecule type" value="Genomic_DNA"/>
</dbReference>
<dbReference type="Pfam" id="PF04079">
    <property type="entry name" value="SMC_ScpB"/>
    <property type="match status" value="1"/>
</dbReference>
<dbReference type="InterPro" id="IPR036390">
    <property type="entry name" value="WH_DNA-bd_sf"/>
</dbReference>
<dbReference type="NCBIfam" id="TIGR00281">
    <property type="entry name" value="SMC-Scp complex subunit ScpB"/>
    <property type="match status" value="1"/>
</dbReference>
<reference evidence="6" key="1">
    <citation type="submission" date="2020-10" db="EMBL/GenBank/DDBJ databases">
        <authorList>
            <person name="Gilroy R."/>
        </authorList>
    </citation>
    <scope>NUCLEOTIDE SEQUENCE</scope>
    <source>
        <strain evidence="6">ChiSxjej2B14-6234</strain>
    </source>
</reference>
<organism evidence="6 7">
    <name type="scientific">Candidatus Onthenecus intestinigallinarum</name>
    <dbReference type="NCBI Taxonomy" id="2840875"/>
    <lineage>
        <taxon>Bacteria</taxon>
        <taxon>Bacillati</taxon>
        <taxon>Bacillota</taxon>
        <taxon>Clostridia</taxon>
        <taxon>Eubacteriales</taxon>
        <taxon>Candidatus Onthenecus</taxon>
    </lineage>
</organism>
<dbReference type="InterPro" id="IPR036388">
    <property type="entry name" value="WH-like_DNA-bd_sf"/>
</dbReference>
<dbReference type="GO" id="GO:0051304">
    <property type="term" value="P:chromosome separation"/>
    <property type="evidence" value="ECO:0007669"/>
    <property type="project" value="InterPro"/>
</dbReference>
<dbReference type="PIRSF" id="PIRSF019345">
    <property type="entry name" value="ScpB"/>
    <property type="match status" value="1"/>
</dbReference>
<dbReference type="HAMAP" id="MF_01804">
    <property type="entry name" value="ScpB"/>
    <property type="match status" value="1"/>
</dbReference>
<comment type="similarity">
    <text evidence="5">Belongs to the ScpB family.</text>
</comment>
<dbReference type="GO" id="GO:0006260">
    <property type="term" value="P:DNA replication"/>
    <property type="evidence" value="ECO:0007669"/>
    <property type="project" value="UniProtKB-UniRule"/>
</dbReference>
<dbReference type="PANTHER" id="PTHR34298:SF2">
    <property type="entry name" value="SEGREGATION AND CONDENSATION PROTEIN B"/>
    <property type="match status" value="1"/>
</dbReference>
<sequence>MEQAELPKIVEAILFVSGEPVETAELERALEVTTLELSAALDELESGYDRERRGLRLLRFGGHVQLGTRSDYAPYIEKLLQPVQKQTLSQAVMETLAVIAYKQPVTRGEIEAVRGVKCDYSVQSLMNKRLICEVGRKETLGRPILYGTTDEFLRHFGISSLAELPTVDFSAIDAALAGDGEDG</sequence>
<keyword evidence="2 5" id="KW-0132">Cell division</keyword>
<comment type="subunit">
    <text evidence="5">Homodimer. Homodimerization may be required to stabilize the binding of ScpA to the Smc head domains. Component of a cohesin-like complex composed of ScpA, ScpB and the Smc homodimer, in which ScpA and ScpB bind to the head domain of Smc. The presence of the three proteins is required for the association of the complex with DNA.</text>
</comment>
<evidence type="ECO:0000313" key="7">
    <source>
        <dbReference type="Proteomes" id="UP000886887"/>
    </source>
</evidence>
<proteinExistence type="inferred from homology"/>
<name>A0A9D0ZBR2_9FIRM</name>
<comment type="subcellular location">
    <subcellularLocation>
        <location evidence="5">Cytoplasm</location>
    </subcellularLocation>
    <text evidence="5">Associated with two foci at the outer edges of the nucleoid region in young cells, and at four foci within both cell halves in older cells.</text>
</comment>